<evidence type="ECO:0000313" key="4">
    <source>
        <dbReference type="Proteomes" id="UP000238479"/>
    </source>
</evidence>
<accession>A0A2P6PJJ3</accession>
<evidence type="ECO:0000313" key="3">
    <source>
        <dbReference type="EMBL" id="PRQ22103.1"/>
    </source>
</evidence>
<reference evidence="3 4" key="1">
    <citation type="journal article" date="2018" name="Nat. Genet.">
        <title>The Rosa genome provides new insights in the design of modern roses.</title>
        <authorList>
            <person name="Bendahmane M."/>
        </authorList>
    </citation>
    <scope>NUCLEOTIDE SEQUENCE [LARGE SCALE GENOMIC DNA]</scope>
    <source>
        <strain evidence="4">cv. Old Blush</strain>
    </source>
</reference>
<organism evidence="3 4">
    <name type="scientific">Rosa chinensis</name>
    <name type="common">China rose</name>
    <dbReference type="NCBI Taxonomy" id="74649"/>
    <lineage>
        <taxon>Eukaryota</taxon>
        <taxon>Viridiplantae</taxon>
        <taxon>Streptophyta</taxon>
        <taxon>Embryophyta</taxon>
        <taxon>Tracheophyta</taxon>
        <taxon>Spermatophyta</taxon>
        <taxon>Magnoliopsida</taxon>
        <taxon>eudicotyledons</taxon>
        <taxon>Gunneridae</taxon>
        <taxon>Pentapetalae</taxon>
        <taxon>rosids</taxon>
        <taxon>fabids</taxon>
        <taxon>Rosales</taxon>
        <taxon>Rosaceae</taxon>
        <taxon>Rosoideae</taxon>
        <taxon>Rosoideae incertae sedis</taxon>
        <taxon>Rosa</taxon>
    </lineage>
</organism>
<protein>
    <submittedName>
        <fullName evidence="3">Putative nucleic acid-binding protein</fullName>
    </submittedName>
</protein>
<gene>
    <name evidence="3" type="ORF">RchiOBHm_Chr6g0246581</name>
</gene>
<keyword evidence="4" id="KW-1185">Reference proteome</keyword>
<evidence type="ECO:0000256" key="1">
    <source>
        <dbReference type="SAM" id="MobiDB-lite"/>
    </source>
</evidence>
<dbReference type="SUPFAM" id="SSF50249">
    <property type="entry name" value="Nucleic acid-binding proteins"/>
    <property type="match status" value="1"/>
</dbReference>
<sequence>MKRWRRSSLARAAKPDRQGRHHQSGREVTSKNGGARSSLSSGPLRPPHITECLVSDETGTIVFTARNDQVDIMKPGTTVIPNNAKIDMFDQGDYEACS</sequence>
<dbReference type="Pfam" id="PF21473">
    <property type="entry name" value="OB_Ssb-like"/>
    <property type="match status" value="1"/>
</dbReference>
<dbReference type="InterPro" id="IPR048970">
    <property type="entry name" value="OB_Ssb-like"/>
</dbReference>
<dbReference type="EMBL" id="PDCK01000044">
    <property type="protein sequence ID" value="PRQ22103.1"/>
    <property type="molecule type" value="Genomic_DNA"/>
</dbReference>
<feature type="compositionally biased region" description="Low complexity" evidence="1">
    <location>
        <begin position="33"/>
        <end position="43"/>
    </location>
</feature>
<evidence type="ECO:0000259" key="2">
    <source>
        <dbReference type="Pfam" id="PF21473"/>
    </source>
</evidence>
<dbReference type="AlphaFoldDB" id="A0A2P6PJJ3"/>
<dbReference type="PANTHER" id="PTHR31472">
    <property type="entry name" value="OS05G0244600 PROTEIN"/>
    <property type="match status" value="1"/>
</dbReference>
<name>A0A2P6PJJ3_ROSCH</name>
<dbReference type="InterPro" id="IPR012340">
    <property type="entry name" value="NA-bd_OB-fold"/>
</dbReference>
<dbReference type="PANTHER" id="PTHR31472:SF13">
    <property type="entry name" value="OB DOMAIN-CONTAINING PROTEIN"/>
    <property type="match status" value="1"/>
</dbReference>
<feature type="region of interest" description="Disordered" evidence="1">
    <location>
        <begin position="1"/>
        <end position="50"/>
    </location>
</feature>
<dbReference type="Gramene" id="PRQ22103">
    <property type="protein sequence ID" value="PRQ22103"/>
    <property type="gene ID" value="RchiOBHm_Chr6g0246581"/>
</dbReference>
<proteinExistence type="predicted"/>
<dbReference type="Proteomes" id="UP000238479">
    <property type="component" value="Chromosome 6"/>
</dbReference>
<dbReference type="STRING" id="74649.A0A2P6PJJ3"/>
<feature type="domain" description="Single-stranded DNA binding protein Ssb-like OB fold" evidence="2">
    <location>
        <begin position="27"/>
        <end position="90"/>
    </location>
</feature>
<dbReference type="Gene3D" id="2.40.50.140">
    <property type="entry name" value="Nucleic acid-binding proteins"/>
    <property type="match status" value="1"/>
</dbReference>
<feature type="compositionally biased region" description="Basic and acidic residues" evidence="1">
    <location>
        <begin position="13"/>
        <end position="29"/>
    </location>
</feature>
<comment type="caution">
    <text evidence="3">The sequence shown here is derived from an EMBL/GenBank/DDBJ whole genome shotgun (WGS) entry which is preliminary data.</text>
</comment>